<gene>
    <name evidence="2" type="primary">tssE</name>
    <name evidence="2" type="ORF">ABK905_00970</name>
</gene>
<evidence type="ECO:0000259" key="1">
    <source>
        <dbReference type="Pfam" id="PF04965"/>
    </source>
</evidence>
<protein>
    <submittedName>
        <fullName evidence="2">Type VI secretion system baseplate subunit TssE</fullName>
    </submittedName>
</protein>
<name>A0AAU7QA69_9GAMM</name>
<dbReference type="AlphaFoldDB" id="A0AAU7QA69"/>
<dbReference type="Gene3D" id="3.10.450.40">
    <property type="match status" value="1"/>
</dbReference>
<dbReference type="EMBL" id="CP157947">
    <property type="protein sequence ID" value="XBS69968.1"/>
    <property type="molecule type" value="Genomic_DNA"/>
</dbReference>
<dbReference type="Pfam" id="PF04965">
    <property type="entry name" value="GPW_gp25"/>
    <property type="match status" value="1"/>
</dbReference>
<reference evidence="2" key="1">
    <citation type="submission" date="2024-06" db="EMBL/GenBank/DDBJ databases">
        <authorList>
            <person name="Coelho C."/>
            <person name="Bento M."/>
            <person name="Garcia E."/>
            <person name="Camelo A."/>
            <person name="Brandao I."/>
            <person name="Espirito Santo C."/>
            <person name="Trovao J."/>
            <person name="Verissimo A."/>
            <person name="Costa J."/>
            <person name="Tiago I."/>
        </authorList>
    </citation>
    <scope>NUCLEOTIDE SEQUENCE</scope>
    <source>
        <strain evidence="2">KWT182</strain>
    </source>
</reference>
<dbReference type="NCBIfam" id="TIGR03357">
    <property type="entry name" value="VI_zyme"/>
    <property type="match status" value="1"/>
</dbReference>
<dbReference type="InterPro" id="IPR017737">
    <property type="entry name" value="TssE1-like"/>
</dbReference>
<dbReference type="SUPFAM" id="SSF160719">
    <property type="entry name" value="gpW/gp25-like"/>
    <property type="match status" value="1"/>
</dbReference>
<feature type="domain" description="IraD/Gp25-like" evidence="1">
    <location>
        <begin position="34"/>
        <end position="103"/>
    </location>
</feature>
<dbReference type="InterPro" id="IPR007048">
    <property type="entry name" value="IraD/Gp25-like"/>
</dbReference>
<evidence type="ECO:0000313" key="2">
    <source>
        <dbReference type="EMBL" id="XBS69968.1"/>
    </source>
</evidence>
<accession>A0AAU7QA69</accession>
<proteinExistence type="predicted"/>
<organism evidence="2">
    <name type="scientific">Acerihabitans sp. KWT182</name>
    <dbReference type="NCBI Taxonomy" id="3157919"/>
    <lineage>
        <taxon>Bacteria</taxon>
        <taxon>Pseudomonadati</taxon>
        <taxon>Pseudomonadota</taxon>
        <taxon>Gammaproteobacteria</taxon>
        <taxon>Enterobacterales</taxon>
        <taxon>Pectobacteriaceae</taxon>
        <taxon>Acerihabitans</taxon>
    </lineage>
</organism>
<sequence length="143" mass="16060">MQHQNPSLYEMITQRISGDLDLQQVNGNDQVILSVLDNLRRILNCRAGALNHLPDYGLPDMSHIPHGMPGSAHSLITTMRLVLLKYEPRLESVAITLLPQQAPGQLEYVMETQIKRMGPLTFGTTVTSGGKFLVRHLRHHMTL</sequence>